<feature type="compositionally biased region" description="Acidic residues" evidence="1">
    <location>
        <begin position="70"/>
        <end position="80"/>
    </location>
</feature>
<proteinExistence type="predicted"/>
<evidence type="ECO:0000256" key="1">
    <source>
        <dbReference type="SAM" id="MobiDB-lite"/>
    </source>
</evidence>
<sequence length="292" mass="32863">MHLNAWTNLLEAKLLITVRVAWDILPEFVEPSVQSYRVKPIEVVIQKSSVKISAPVKENNDAPLIKDRESDEEDEVESPPEIERKTVASSADKVEVDIPKQNDKPTRRPVKYAEMLVQIPSEGKDVDENAPSGDHPLWNELVLLILHYGHCSFLWDNLDRTDPRTAKDGPGFLDGDNAKEMTTGSWLFSWGRRIRGLDGIFDELISQLNTHPGFLLLNPWNVHVPWISQMSCESTILYVCLTRKVIGFLKSGELGKECSCRAFKGVNGLVLLSLGEDASSKRFLLALARDLF</sequence>
<feature type="region of interest" description="Disordered" evidence="1">
    <location>
        <begin position="61"/>
        <end position="95"/>
    </location>
</feature>
<evidence type="ECO:0000313" key="2">
    <source>
        <dbReference type="EMBL" id="GEU84553.1"/>
    </source>
</evidence>
<gene>
    <name evidence="2" type="ORF">Tci_056531</name>
</gene>
<name>A0A6L2NE94_TANCI</name>
<reference evidence="2" key="1">
    <citation type="journal article" date="2019" name="Sci. Rep.">
        <title>Draft genome of Tanacetum cinerariifolium, the natural source of mosquito coil.</title>
        <authorList>
            <person name="Yamashiro T."/>
            <person name="Shiraishi A."/>
            <person name="Satake H."/>
            <person name="Nakayama K."/>
        </authorList>
    </citation>
    <scope>NUCLEOTIDE SEQUENCE</scope>
</reference>
<comment type="caution">
    <text evidence="2">The sequence shown here is derived from an EMBL/GenBank/DDBJ whole genome shotgun (WGS) entry which is preliminary data.</text>
</comment>
<feature type="compositionally biased region" description="Basic and acidic residues" evidence="1">
    <location>
        <begin position="81"/>
        <end position="95"/>
    </location>
</feature>
<organism evidence="2">
    <name type="scientific">Tanacetum cinerariifolium</name>
    <name type="common">Dalmatian daisy</name>
    <name type="synonym">Chrysanthemum cinerariifolium</name>
    <dbReference type="NCBI Taxonomy" id="118510"/>
    <lineage>
        <taxon>Eukaryota</taxon>
        <taxon>Viridiplantae</taxon>
        <taxon>Streptophyta</taxon>
        <taxon>Embryophyta</taxon>
        <taxon>Tracheophyta</taxon>
        <taxon>Spermatophyta</taxon>
        <taxon>Magnoliopsida</taxon>
        <taxon>eudicotyledons</taxon>
        <taxon>Gunneridae</taxon>
        <taxon>Pentapetalae</taxon>
        <taxon>asterids</taxon>
        <taxon>campanulids</taxon>
        <taxon>Asterales</taxon>
        <taxon>Asteraceae</taxon>
        <taxon>Asteroideae</taxon>
        <taxon>Anthemideae</taxon>
        <taxon>Anthemidinae</taxon>
        <taxon>Tanacetum</taxon>
    </lineage>
</organism>
<dbReference type="AlphaFoldDB" id="A0A6L2NE94"/>
<protein>
    <submittedName>
        <fullName evidence="2">Uncharacterized protein</fullName>
    </submittedName>
</protein>
<dbReference type="EMBL" id="BKCJ010008919">
    <property type="protein sequence ID" value="GEU84553.1"/>
    <property type="molecule type" value="Genomic_DNA"/>
</dbReference>
<accession>A0A6L2NE94</accession>